<gene>
    <name evidence="1" type="ORF">F6X51_26200</name>
</gene>
<dbReference type="Proteomes" id="UP000441523">
    <property type="component" value="Unassembled WGS sequence"/>
</dbReference>
<protein>
    <submittedName>
        <fullName evidence="1">Uncharacterized protein</fullName>
    </submittedName>
</protein>
<keyword evidence="2" id="KW-1185">Reference proteome</keyword>
<dbReference type="RefSeq" id="WP_150966803.1">
    <property type="nucleotide sequence ID" value="NZ_VZZJ01000045.1"/>
</dbReference>
<organism evidence="1 2">
    <name type="scientific">Methylobacterium planeticum</name>
    <dbReference type="NCBI Taxonomy" id="2615211"/>
    <lineage>
        <taxon>Bacteria</taxon>
        <taxon>Pseudomonadati</taxon>
        <taxon>Pseudomonadota</taxon>
        <taxon>Alphaproteobacteria</taxon>
        <taxon>Hyphomicrobiales</taxon>
        <taxon>Methylobacteriaceae</taxon>
        <taxon>Methylobacterium</taxon>
    </lineage>
</organism>
<accession>A0A6N6MH63</accession>
<proteinExistence type="predicted"/>
<dbReference type="EMBL" id="VZZJ01000045">
    <property type="protein sequence ID" value="KAB1068809.1"/>
    <property type="molecule type" value="Genomic_DNA"/>
</dbReference>
<sequence length="113" mass="12352">MTARRITTESQALYALGAVNQSRFRRLVRLGLLWRAPGGGFEVDELRRQYAAAGELEQRVAAIAGDRLTPAERNGALAWLAEAARAIPSNEPLPDRILDLLKRITPSTSGELA</sequence>
<reference evidence="1 2" key="1">
    <citation type="submission" date="2019-09" db="EMBL/GenBank/DDBJ databases">
        <title>YIM 132548 draft genome.</title>
        <authorList>
            <person name="Jiang L."/>
        </authorList>
    </citation>
    <scope>NUCLEOTIDE SEQUENCE [LARGE SCALE GENOMIC DNA]</scope>
    <source>
        <strain evidence="1 2">YIM 132548</strain>
    </source>
</reference>
<evidence type="ECO:0000313" key="2">
    <source>
        <dbReference type="Proteomes" id="UP000441523"/>
    </source>
</evidence>
<dbReference type="AlphaFoldDB" id="A0A6N6MH63"/>
<name>A0A6N6MH63_9HYPH</name>
<evidence type="ECO:0000313" key="1">
    <source>
        <dbReference type="EMBL" id="KAB1068809.1"/>
    </source>
</evidence>
<comment type="caution">
    <text evidence="1">The sequence shown here is derived from an EMBL/GenBank/DDBJ whole genome shotgun (WGS) entry which is preliminary data.</text>
</comment>